<keyword evidence="4" id="KW-1185">Reference proteome</keyword>
<evidence type="ECO:0000313" key="5">
    <source>
        <dbReference type="WBParaSite" id="GPUH_0000075501-mRNA-1"/>
    </source>
</evidence>
<evidence type="ECO:0000313" key="3">
    <source>
        <dbReference type="EMBL" id="VDK28666.1"/>
    </source>
</evidence>
<accession>A0A183CWB4</accession>
<dbReference type="Proteomes" id="UP000271098">
    <property type="component" value="Unassembled WGS sequence"/>
</dbReference>
<feature type="region of interest" description="Disordered" evidence="2">
    <location>
        <begin position="109"/>
        <end position="129"/>
    </location>
</feature>
<evidence type="ECO:0000256" key="2">
    <source>
        <dbReference type="SAM" id="MobiDB-lite"/>
    </source>
</evidence>
<organism evidence="5">
    <name type="scientific">Gongylonema pulchrum</name>
    <dbReference type="NCBI Taxonomy" id="637853"/>
    <lineage>
        <taxon>Eukaryota</taxon>
        <taxon>Metazoa</taxon>
        <taxon>Ecdysozoa</taxon>
        <taxon>Nematoda</taxon>
        <taxon>Chromadorea</taxon>
        <taxon>Rhabditida</taxon>
        <taxon>Spirurina</taxon>
        <taxon>Spiruromorpha</taxon>
        <taxon>Spiruroidea</taxon>
        <taxon>Gongylonematidae</taxon>
        <taxon>Gongylonema</taxon>
    </lineage>
</organism>
<reference evidence="5" key="1">
    <citation type="submission" date="2016-06" db="UniProtKB">
        <authorList>
            <consortium name="WormBaseParasite"/>
        </authorList>
    </citation>
    <scope>IDENTIFICATION</scope>
</reference>
<proteinExistence type="predicted"/>
<dbReference type="WBParaSite" id="GPUH_0000075501-mRNA-1">
    <property type="protein sequence ID" value="GPUH_0000075501-mRNA-1"/>
    <property type="gene ID" value="GPUH_0000075501"/>
</dbReference>
<gene>
    <name evidence="3" type="ORF">GPUH_LOCUS755</name>
</gene>
<dbReference type="OrthoDB" id="5868786at2759"/>
<dbReference type="AlphaFoldDB" id="A0A183CWB4"/>
<dbReference type="PANTHER" id="PTHR24637">
    <property type="entry name" value="COLLAGEN"/>
    <property type="match status" value="1"/>
</dbReference>
<dbReference type="PANTHER" id="PTHR24637:SF328">
    <property type="entry name" value="NEMATODE CUTICLE COLLAGEN N-TERMINAL DOMAIN-CONTAINING PROTEIN"/>
    <property type="match status" value="1"/>
</dbReference>
<keyword evidence="1" id="KW-0677">Repeat</keyword>
<dbReference type="EMBL" id="UYRT01000751">
    <property type="protein sequence ID" value="VDK28666.1"/>
    <property type="molecule type" value="Genomic_DNA"/>
</dbReference>
<dbReference type="InterPro" id="IPR008160">
    <property type="entry name" value="Collagen"/>
</dbReference>
<reference evidence="3 4" key="2">
    <citation type="submission" date="2018-11" db="EMBL/GenBank/DDBJ databases">
        <authorList>
            <consortium name="Pathogen Informatics"/>
        </authorList>
    </citation>
    <scope>NUCLEOTIDE SEQUENCE [LARGE SCALE GENOMIC DNA]</scope>
</reference>
<evidence type="ECO:0000256" key="1">
    <source>
        <dbReference type="ARBA" id="ARBA00022737"/>
    </source>
</evidence>
<evidence type="ECO:0000313" key="4">
    <source>
        <dbReference type="Proteomes" id="UP000271098"/>
    </source>
</evidence>
<dbReference type="Pfam" id="PF01391">
    <property type="entry name" value="Collagen"/>
    <property type="match status" value="1"/>
</dbReference>
<protein>
    <submittedName>
        <fullName evidence="5">Collagen triple helix repeat protein</fullName>
    </submittedName>
</protein>
<name>A0A183CWB4_9BILA</name>
<sequence>MKGIDASSLVISANTFEDLQKQSSMTWIEMQLLGRNIDSEVLRQKRQPYEAEGTNQSSDVARHSILSAEDGLESNDSHPEPVVPQPVQFDPPSGPSSYLTIYQRCEVRQNNCPRGPPGPKGPPGENGANGIDGVDGIPGKDSGVLTLEEQSGKCFYCPPGASGTPGAVGKPGMRGIRGAQGTNGIPGKNGSPGIPGFFNIVLDVGFLDTNFGWLYAGAGMNLVKYLYPVRI</sequence>